<dbReference type="Pfam" id="PF24802">
    <property type="entry name" value="DUF7703"/>
    <property type="match status" value="1"/>
</dbReference>
<reference evidence="3 4" key="1">
    <citation type="submission" date="2023-10" db="EMBL/GenBank/DDBJ databases">
        <title>Draft genome sequence of Xylaria bambusicola isolate GMP-LS, the root and basal stem rot pathogen of sugarcane in Indonesia.</title>
        <authorList>
            <person name="Selvaraj P."/>
            <person name="Muralishankar V."/>
            <person name="Muruganantham S."/>
            <person name="Sp S."/>
            <person name="Haryani S."/>
            <person name="Lau K.J.X."/>
            <person name="Naqvi N.I."/>
        </authorList>
    </citation>
    <scope>NUCLEOTIDE SEQUENCE [LARGE SCALE GENOMIC DNA]</scope>
    <source>
        <strain evidence="3">GMP-LS</strain>
    </source>
</reference>
<gene>
    <name evidence="3" type="ORF">RRF57_005130</name>
</gene>
<feature type="transmembrane region" description="Helical" evidence="1">
    <location>
        <begin position="195"/>
        <end position="216"/>
    </location>
</feature>
<feature type="transmembrane region" description="Helical" evidence="1">
    <location>
        <begin position="115"/>
        <end position="137"/>
    </location>
</feature>
<keyword evidence="1" id="KW-1133">Transmembrane helix</keyword>
<keyword evidence="1" id="KW-0472">Membrane</keyword>
<keyword evidence="4" id="KW-1185">Reference proteome</keyword>
<feature type="transmembrane region" description="Helical" evidence="1">
    <location>
        <begin position="20"/>
        <end position="40"/>
    </location>
</feature>
<dbReference type="InterPro" id="IPR056120">
    <property type="entry name" value="DUF7703"/>
</dbReference>
<organism evidence="3 4">
    <name type="scientific">Xylaria bambusicola</name>
    <dbReference type="NCBI Taxonomy" id="326684"/>
    <lineage>
        <taxon>Eukaryota</taxon>
        <taxon>Fungi</taxon>
        <taxon>Dikarya</taxon>
        <taxon>Ascomycota</taxon>
        <taxon>Pezizomycotina</taxon>
        <taxon>Sordariomycetes</taxon>
        <taxon>Xylariomycetidae</taxon>
        <taxon>Xylariales</taxon>
        <taxon>Xylariaceae</taxon>
        <taxon>Xylaria</taxon>
    </lineage>
</organism>
<dbReference type="AlphaFoldDB" id="A0AAN7UBL9"/>
<keyword evidence="1" id="KW-0812">Transmembrane</keyword>
<evidence type="ECO:0000313" key="4">
    <source>
        <dbReference type="Proteomes" id="UP001305414"/>
    </source>
</evidence>
<proteinExistence type="predicted"/>
<comment type="caution">
    <text evidence="3">The sequence shown here is derived from an EMBL/GenBank/DDBJ whole genome shotgun (WGS) entry which is preliminary data.</text>
</comment>
<accession>A0AAN7UBL9</accession>
<dbReference type="EMBL" id="JAWHQM010000011">
    <property type="protein sequence ID" value="KAK5629415.1"/>
    <property type="molecule type" value="Genomic_DNA"/>
</dbReference>
<feature type="transmembrane region" description="Helical" evidence="1">
    <location>
        <begin position="157"/>
        <end position="175"/>
    </location>
</feature>
<sequence length="324" mass="36110">MERGVPGEAWPTLEPVPRALAMGLSALIAIALRTLHFHLSHIPRSSRALFLECDIHHYGDPAHAAVLPIAVFGLANPGLMASLISVWWLCMVTGQSLMLYSRLHLVLLDTTKTRWLLCMIIGVFLLIGLPAGTLFALNNFLFTGKVVAAAYNAMEKIELVIFTLQECLLSGLYLYEWSGVRKELEITKGPRVRTLFYELIGLFFLVLALDLSLVGLQFSNRFRIQITYKPVVYSIKLKLEIYILNNLVALVNSNDNCQQRLPFRNQTIPLHTRAEDDPWRFPNIHSVNAAGSMARHGSNNSTVCGSLSTTGSKIAKIPRNILDA</sequence>
<evidence type="ECO:0000259" key="2">
    <source>
        <dbReference type="Pfam" id="PF24802"/>
    </source>
</evidence>
<dbReference type="Proteomes" id="UP001305414">
    <property type="component" value="Unassembled WGS sequence"/>
</dbReference>
<feature type="domain" description="DUF7703" evidence="2">
    <location>
        <begin position="83"/>
        <end position="258"/>
    </location>
</feature>
<feature type="transmembrane region" description="Helical" evidence="1">
    <location>
        <begin position="61"/>
        <end position="79"/>
    </location>
</feature>
<dbReference type="PANTHER" id="PTHR37013">
    <property type="entry name" value="INTEGRAL MEMBRANE PROTEIN (AFU_ORTHOLOGUE AFUA_1G05950)-RELATED"/>
    <property type="match status" value="1"/>
</dbReference>
<evidence type="ECO:0000313" key="3">
    <source>
        <dbReference type="EMBL" id="KAK5629415.1"/>
    </source>
</evidence>
<evidence type="ECO:0000256" key="1">
    <source>
        <dbReference type="SAM" id="Phobius"/>
    </source>
</evidence>
<protein>
    <recommendedName>
        <fullName evidence="2">DUF7703 domain-containing protein</fullName>
    </recommendedName>
</protein>
<dbReference type="PANTHER" id="PTHR37013:SF6">
    <property type="entry name" value="INTEGRAL MEMBRANE PROTEIN"/>
    <property type="match status" value="1"/>
</dbReference>
<name>A0AAN7UBL9_9PEZI</name>